<dbReference type="InterPro" id="IPR029063">
    <property type="entry name" value="SAM-dependent_MTases_sf"/>
</dbReference>
<name>A0A7W6Q8L3_9HYPH</name>
<gene>
    <name evidence="3" type="ORF">GGD53_002266</name>
</gene>
<dbReference type="InterPro" id="IPR036390">
    <property type="entry name" value="WH_DNA-bd_sf"/>
</dbReference>
<dbReference type="GO" id="GO:0008168">
    <property type="term" value="F:methyltransferase activity"/>
    <property type="evidence" value="ECO:0007669"/>
    <property type="project" value="UniProtKB-KW"/>
</dbReference>
<dbReference type="RefSeq" id="WP_184455861.1">
    <property type="nucleotide sequence ID" value="NZ_JACIFV010000006.1"/>
</dbReference>
<feature type="domain" description="Methyltransferase" evidence="1">
    <location>
        <begin position="172"/>
        <end position="289"/>
    </location>
</feature>
<dbReference type="AlphaFoldDB" id="A0A7W6Q8L3"/>
<keyword evidence="3" id="KW-0489">Methyltransferase</keyword>
<protein>
    <submittedName>
        <fullName evidence="3">SAM-dependent methyltransferase</fullName>
    </submittedName>
</protein>
<dbReference type="PANTHER" id="PTHR45128">
    <property type="entry name" value="METHYLTRANSFERASE TYPE 11"/>
    <property type="match status" value="1"/>
</dbReference>
<evidence type="ECO:0000259" key="2">
    <source>
        <dbReference type="Pfam" id="PF21320"/>
    </source>
</evidence>
<keyword evidence="3" id="KW-0808">Transferase</keyword>
<dbReference type="Gene3D" id="1.10.10.10">
    <property type="entry name" value="Winged helix-like DNA-binding domain superfamily/Winged helix DNA-binding domain"/>
    <property type="match status" value="1"/>
</dbReference>
<dbReference type="SUPFAM" id="SSF53335">
    <property type="entry name" value="S-adenosyl-L-methionine-dependent methyltransferases"/>
    <property type="match status" value="1"/>
</dbReference>
<organism evidence="3 4">
    <name type="scientific">Rhizobium aethiopicum</name>
    <dbReference type="NCBI Taxonomy" id="1138170"/>
    <lineage>
        <taxon>Bacteria</taxon>
        <taxon>Pseudomonadati</taxon>
        <taxon>Pseudomonadota</taxon>
        <taxon>Alphaproteobacteria</taxon>
        <taxon>Hyphomicrobiales</taxon>
        <taxon>Rhizobiaceae</taxon>
        <taxon>Rhizobium/Agrobacterium group</taxon>
        <taxon>Rhizobium</taxon>
    </lineage>
</organism>
<evidence type="ECO:0000259" key="1">
    <source>
        <dbReference type="Pfam" id="PF13847"/>
    </source>
</evidence>
<feature type="domain" description="S-adenosylmethionine-dependent methyltransferase Rv2258c-like winged HTH" evidence="2">
    <location>
        <begin position="26"/>
        <end position="95"/>
    </location>
</feature>
<dbReference type="CDD" id="cd02440">
    <property type="entry name" value="AdoMet_MTases"/>
    <property type="match status" value="1"/>
</dbReference>
<proteinExistence type="predicted"/>
<evidence type="ECO:0000313" key="3">
    <source>
        <dbReference type="EMBL" id="MBB4192109.1"/>
    </source>
</evidence>
<dbReference type="PANTHER" id="PTHR45128:SF2">
    <property type="entry name" value="METHYLTRANSFERASE DOMAIN-CONTAINING PROTEIN"/>
    <property type="match status" value="1"/>
</dbReference>
<dbReference type="InterPro" id="IPR048711">
    <property type="entry name" value="WHD_Rv2258c"/>
</dbReference>
<evidence type="ECO:0000313" key="4">
    <source>
        <dbReference type="Proteomes" id="UP000524492"/>
    </source>
</evidence>
<accession>A0A7W6Q8L3</accession>
<dbReference type="Pfam" id="PF13847">
    <property type="entry name" value="Methyltransf_31"/>
    <property type="match status" value="1"/>
</dbReference>
<dbReference type="InterPro" id="IPR025714">
    <property type="entry name" value="Methyltranfer_dom"/>
</dbReference>
<sequence length="353" mass="38214">MREPDMQKLDALVGRLVGDVGAAMSGALVVLGDKVGLFKAMADGTPLSVEQLAAKTGVKERYLREWLSAQAAADYVTYDEKTDRFSLAAEQAMVFAEENSPAFFVGAFEVVQSMWMDEPKVADAFRTGTGLGWHEHSTCLFRGTERFFRPGYNSHLVNEWIPAVAGMEEKLKAGARVADVGCGHGASTILMAQAYPASRFTGFDYHGPSIERAKAAAKEAGVADRVTFEQGKAAEFPGSGYDMVAMFDCLHDMGDPVGAGRHVKETLAPNGTWLIVEPFAHDHLKDNLNPVGRVYYGASTMICTPASLSQEVGLGLGAQAGEMKLRKVALDAGFTHFRRATETPFNMVFEVRA</sequence>
<keyword evidence="4" id="KW-1185">Reference proteome</keyword>
<dbReference type="Pfam" id="PF21320">
    <property type="entry name" value="WHD_Rv2258c"/>
    <property type="match status" value="1"/>
</dbReference>
<dbReference type="InterPro" id="IPR036388">
    <property type="entry name" value="WH-like_DNA-bd_sf"/>
</dbReference>
<dbReference type="EMBL" id="JACIFV010000006">
    <property type="protein sequence ID" value="MBB4192109.1"/>
    <property type="molecule type" value="Genomic_DNA"/>
</dbReference>
<dbReference type="SUPFAM" id="SSF46785">
    <property type="entry name" value="Winged helix' DNA-binding domain"/>
    <property type="match status" value="1"/>
</dbReference>
<dbReference type="Gene3D" id="3.40.50.150">
    <property type="entry name" value="Vaccinia Virus protein VP39"/>
    <property type="match status" value="1"/>
</dbReference>
<dbReference type="GO" id="GO:0032259">
    <property type="term" value="P:methylation"/>
    <property type="evidence" value="ECO:0007669"/>
    <property type="project" value="UniProtKB-KW"/>
</dbReference>
<comment type="caution">
    <text evidence="3">The sequence shown here is derived from an EMBL/GenBank/DDBJ whole genome shotgun (WGS) entry which is preliminary data.</text>
</comment>
<reference evidence="3 4" key="1">
    <citation type="submission" date="2020-08" db="EMBL/GenBank/DDBJ databases">
        <title>Genomic Encyclopedia of Type Strains, Phase IV (KMG-V): Genome sequencing to study the core and pangenomes of soil and plant-associated prokaryotes.</title>
        <authorList>
            <person name="Whitman W."/>
        </authorList>
    </citation>
    <scope>NUCLEOTIDE SEQUENCE [LARGE SCALE GENOMIC DNA]</scope>
    <source>
        <strain evidence="3 4">SEMIA 4074</strain>
    </source>
</reference>
<dbReference type="InterPro" id="IPR053173">
    <property type="entry name" value="SAM-binding_MTase"/>
</dbReference>
<dbReference type="Proteomes" id="UP000524492">
    <property type="component" value="Unassembled WGS sequence"/>
</dbReference>